<evidence type="ECO:0000256" key="1">
    <source>
        <dbReference type="SAM" id="SignalP"/>
    </source>
</evidence>
<dbReference type="Proteomes" id="UP000323720">
    <property type="component" value="Unassembled WGS sequence"/>
</dbReference>
<evidence type="ECO:0008006" key="4">
    <source>
        <dbReference type="Google" id="ProtNLM"/>
    </source>
</evidence>
<dbReference type="RefSeq" id="WP_148404569.1">
    <property type="nucleotide sequence ID" value="NZ_VSKK01000003.1"/>
</dbReference>
<comment type="caution">
    <text evidence="2">The sequence shown here is derived from an EMBL/GenBank/DDBJ whole genome shotgun (WGS) entry which is preliminary data.</text>
</comment>
<dbReference type="OrthoDB" id="1488700at2"/>
<dbReference type="EMBL" id="VSKK01000003">
    <property type="protein sequence ID" value="TYB76451.1"/>
    <property type="molecule type" value="Genomic_DNA"/>
</dbReference>
<protein>
    <recommendedName>
        <fullName evidence="4">C1q domain-containing protein</fullName>
    </recommendedName>
</protein>
<keyword evidence="1" id="KW-0732">Signal</keyword>
<proteinExistence type="predicted"/>
<accession>A0A5D0R6F7</accession>
<reference evidence="2 3" key="1">
    <citation type="submission" date="2019-08" db="EMBL/GenBank/DDBJ databases">
        <title>Genomes of Antarctic Bizionia species.</title>
        <authorList>
            <person name="Bowman J.P."/>
        </authorList>
    </citation>
    <scope>NUCLEOTIDE SEQUENCE [LARGE SCALE GENOMIC DNA]</scope>
    <source>
        <strain evidence="2 3">ADA-4</strain>
    </source>
</reference>
<name>A0A5D0R6F7_9FLAO</name>
<dbReference type="InterPro" id="IPR008983">
    <property type="entry name" value="Tumour_necrosis_fac-like_dom"/>
</dbReference>
<keyword evidence="3" id="KW-1185">Reference proteome</keyword>
<dbReference type="Gene3D" id="2.60.120.40">
    <property type="match status" value="1"/>
</dbReference>
<dbReference type="AlphaFoldDB" id="A0A5D0R6F7"/>
<gene>
    <name evidence="2" type="ORF">ES674_12790</name>
</gene>
<evidence type="ECO:0000313" key="2">
    <source>
        <dbReference type="EMBL" id="TYB76451.1"/>
    </source>
</evidence>
<sequence>MKTKLTLLFIMFITMISFAQNGINYKALIKDDLGNVVANDLIQIQFKILEGAAQTIVYSESHSPTTDANGTVIVNIGEGALVSGSAAFNTIDWSSNTHFLQVWINIGSGLINMGTTEFKTVPYALSAGNKTWSKNSNAVFLQTENVGIGTNAPTDRLEIQDNFNAGIKLVVPTVNNSTKVELRNGEETGSHSFYKIENKSDNLKFYLDSDLTTEVGYDPIMSLNSAGLALKTGQRVNAFSADGTLSGNSNYVIPTEKAVKTYVDSKAAVLFKVRGNGFAVKDINAGTEVETDIWDTVDYDTNSAFNTVTRRFVAPTAGYYFLHACVSQSNTISTASFRIHFNIDVNVRYSTSTTGHQNKTEVSGIYYLTAGKVVYVLLRNYSTTENEKMNGYGSWFEGYKIN</sequence>
<feature type="signal peptide" evidence="1">
    <location>
        <begin position="1"/>
        <end position="19"/>
    </location>
</feature>
<evidence type="ECO:0000313" key="3">
    <source>
        <dbReference type="Proteomes" id="UP000323720"/>
    </source>
</evidence>
<dbReference type="SUPFAM" id="SSF49842">
    <property type="entry name" value="TNF-like"/>
    <property type="match status" value="1"/>
</dbReference>
<feature type="chain" id="PRO_5022840635" description="C1q domain-containing protein" evidence="1">
    <location>
        <begin position="20"/>
        <end position="402"/>
    </location>
</feature>
<organism evidence="2 3">
    <name type="scientific">Bizionia myxarmorum</name>
    <dbReference type="NCBI Taxonomy" id="291186"/>
    <lineage>
        <taxon>Bacteria</taxon>
        <taxon>Pseudomonadati</taxon>
        <taxon>Bacteroidota</taxon>
        <taxon>Flavobacteriia</taxon>
        <taxon>Flavobacteriales</taxon>
        <taxon>Flavobacteriaceae</taxon>
        <taxon>Bizionia</taxon>
    </lineage>
</organism>